<dbReference type="AlphaFoldDB" id="A0A3S3PLE3"/>
<name>A0A3S3PLE3_9ACAR</name>
<evidence type="ECO:0000256" key="8">
    <source>
        <dbReference type="ARBA" id="ARBA00035363"/>
    </source>
</evidence>
<keyword evidence="4" id="KW-0689">Ribosomal protein</keyword>
<evidence type="ECO:0000256" key="4">
    <source>
        <dbReference type="ARBA" id="ARBA00022980"/>
    </source>
</evidence>
<dbReference type="GO" id="GO:0003735">
    <property type="term" value="F:structural constituent of ribosome"/>
    <property type="evidence" value="ECO:0007669"/>
    <property type="project" value="InterPro"/>
</dbReference>
<dbReference type="EMBL" id="NCKU01000045">
    <property type="protein sequence ID" value="RWS17708.1"/>
    <property type="molecule type" value="Genomic_DNA"/>
</dbReference>
<reference evidence="9 10" key="1">
    <citation type="journal article" date="2018" name="Gigascience">
        <title>Genomes of trombidid mites reveal novel predicted allergens and laterally-transferred genes associated with secondary metabolism.</title>
        <authorList>
            <person name="Dong X."/>
            <person name="Chaisiri K."/>
            <person name="Xia D."/>
            <person name="Armstrong S.D."/>
            <person name="Fang Y."/>
            <person name="Donnelly M.J."/>
            <person name="Kadowaki T."/>
            <person name="McGarry J.W."/>
            <person name="Darby A.C."/>
            <person name="Makepeace B.L."/>
        </authorList>
    </citation>
    <scope>NUCLEOTIDE SEQUENCE [LARGE SCALE GENOMIC DNA]</scope>
    <source>
        <strain evidence="9">UoL-WK</strain>
    </source>
</reference>
<evidence type="ECO:0000256" key="6">
    <source>
        <dbReference type="ARBA" id="ARBA00023274"/>
    </source>
</evidence>
<evidence type="ECO:0000313" key="9">
    <source>
        <dbReference type="EMBL" id="RWS17708.1"/>
    </source>
</evidence>
<dbReference type="InterPro" id="IPR026299">
    <property type="entry name" value="MRP-S31"/>
</dbReference>
<keyword evidence="10" id="KW-1185">Reference proteome</keyword>
<accession>A0A3S3PLE3</accession>
<dbReference type="Proteomes" id="UP000285301">
    <property type="component" value="Unassembled WGS sequence"/>
</dbReference>
<keyword evidence="6" id="KW-0687">Ribonucleoprotein</keyword>
<dbReference type="OrthoDB" id="5989925at2759"/>
<dbReference type="Pfam" id="PF15433">
    <property type="entry name" value="MRP-S31"/>
    <property type="match status" value="1"/>
</dbReference>
<dbReference type="GO" id="GO:0005763">
    <property type="term" value="C:mitochondrial small ribosomal subunit"/>
    <property type="evidence" value="ECO:0007669"/>
    <property type="project" value="InterPro"/>
</dbReference>
<keyword evidence="5" id="KW-0496">Mitochondrion</keyword>
<comment type="similarity">
    <text evidence="2">Belongs to the mitochondrion-specific ribosomal protein mS31 family.</text>
</comment>
<dbReference type="STRING" id="1965070.A0A3S3PLE3"/>
<evidence type="ECO:0000256" key="3">
    <source>
        <dbReference type="ARBA" id="ARBA00022946"/>
    </source>
</evidence>
<proteinExistence type="inferred from homology"/>
<evidence type="ECO:0000256" key="2">
    <source>
        <dbReference type="ARBA" id="ARBA00011057"/>
    </source>
</evidence>
<protein>
    <recommendedName>
        <fullName evidence="7">Small ribosomal subunit protein mS31</fullName>
    </recommendedName>
    <alternativeName>
        <fullName evidence="8">28S ribosomal protein S31, mitochondrial</fullName>
    </alternativeName>
</protein>
<comment type="caution">
    <text evidence="9">The sequence shown here is derived from an EMBL/GenBank/DDBJ whole genome shotgun (WGS) entry which is preliminary data.</text>
</comment>
<evidence type="ECO:0000256" key="5">
    <source>
        <dbReference type="ARBA" id="ARBA00023128"/>
    </source>
</evidence>
<keyword evidence="3" id="KW-0809">Transit peptide</keyword>
<evidence type="ECO:0000256" key="1">
    <source>
        <dbReference type="ARBA" id="ARBA00004173"/>
    </source>
</evidence>
<gene>
    <name evidence="9" type="ORF">B4U79_15593</name>
</gene>
<organism evidence="9 10">
    <name type="scientific">Dinothrombium tinctorium</name>
    <dbReference type="NCBI Taxonomy" id="1965070"/>
    <lineage>
        <taxon>Eukaryota</taxon>
        <taxon>Metazoa</taxon>
        <taxon>Ecdysozoa</taxon>
        <taxon>Arthropoda</taxon>
        <taxon>Chelicerata</taxon>
        <taxon>Arachnida</taxon>
        <taxon>Acari</taxon>
        <taxon>Acariformes</taxon>
        <taxon>Trombidiformes</taxon>
        <taxon>Prostigmata</taxon>
        <taxon>Anystina</taxon>
        <taxon>Parasitengona</taxon>
        <taxon>Trombidioidea</taxon>
        <taxon>Trombidiidae</taxon>
        <taxon>Dinothrombium</taxon>
    </lineage>
</organism>
<dbReference type="PANTHER" id="PTHR13231">
    <property type="entry name" value="MITOCHONDRIAL RIBOSOMAL PROTEIN S31"/>
    <property type="match status" value="1"/>
</dbReference>
<evidence type="ECO:0000313" key="10">
    <source>
        <dbReference type="Proteomes" id="UP000285301"/>
    </source>
</evidence>
<dbReference type="PANTHER" id="PTHR13231:SF3">
    <property type="entry name" value="SMALL RIBOSOMAL SUBUNIT PROTEIN MS31"/>
    <property type="match status" value="1"/>
</dbReference>
<comment type="subcellular location">
    <subcellularLocation>
        <location evidence="1">Mitochondrion</location>
    </subcellularLocation>
</comment>
<evidence type="ECO:0000256" key="7">
    <source>
        <dbReference type="ARBA" id="ARBA00035133"/>
    </source>
</evidence>
<sequence>MPKPEIVDANDVSKDLNERLLQAAKALSSKIGGEEAKKTESELVKMIQTNAEETINNALGIKKSLPDLSKVISGMSVDKKEKLIEPGRLVRSSEVDMDVGYKRKPPELMRGSITEGKVKGFMERGQPLGIFSQKMTPNPDEPKLETWDELARHELQTLITHTPENAYEEMIAWTEKGKLWQYPIDNEAGLDEERKVPFYEHVLLDEHLEGFPDKGPVRDFMEVMIIGLSKNPFMTASRKREYIDWFRQYFKDKESLIKASTAL</sequence>